<evidence type="ECO:0000256" key="3">
    <source>
        <dbReference type="ARBA" id="ARBA00022729"/>
    </source>
</evidence>
<dbReference type="EMBL" id="JABEQF010000006">
    <property type="protein sequence ID" value="MBB2190426.1"/>
    <property type="molecule type" value="Genomic_DNA"/>
</dbReference>
<evidence type="ECO:0000313" key="7">
    <source>
        <dbReference type="Proteomes" id="UP000555756"/>
    </source>
</evidence>
<feature type="chain" id="PRO_5030887027" evidence="4">
    <location>
        <begin position="32"/>
        <end position="319"/>
    </location>
</feature>
<keyword evidence="7" id="KW-1185">Reference proteome</keyword>
<evidence type="ECO:0000313" key="6">
    <source>
        <dbReference type="EMBL" id="MBB2190426.1"/>
    </source>
</evidence>
<evidence type="ECO:0000256" key="1">
    <source>
        <dbReference type="ARBA" id="ARBA00004196"/>
    </source>
</evidence>
<feature type="domain" description="Periplasmic binding protein" evidence="5">
    <location>
        <begin position="37"/>
        <end position="291"/>
    </location>
</feature>
<proteinExistence type="inferred from homology"/>
<dbReference type="SUPFAM" id="SSF53822">
    <property type="entry name" value="Periplasmic binding protein-like I"/>
    <property type="match status" value="1"/>
</dbReference>
<evidence type="ECO:0000256" key="2">
    <source>
        <dbReference type="ARBA" id="ARBA00007639"/>
    </source>
</evidence>
<dbReference type="AlphaFoldDB" id="A0A7W4PGW1"/>
<name>A0A7W4PGW1_9PROT</name>
<comment type="subcellular location">
    <subcellularLocation>
        <location evidence="1">Cell envelope</location>
    </subcellularLocation>
</comment>
<dbReference type="InterPro" id="IPR028082">
    <property type="entry name" value="Peripla_BP_I"/>
</dbReference>
<dbReference type="Pfam" id="PF13407">
    <property type="entry name" value="Peripla_BP_4"/>
    <property type="match status" value="1"/>
</dbReference>
<organism evidence="6 7">
    <name type="scientific">Gluconacetobacter azotocaptans</name>
    <dbReference type="NCBI Taxonomy" id="142834"/>
    <lineage>
        <taxon>Bacteria</taxon>
        <taxon>Pseudomonadati</taxon>
        <taxon>Pseudomonadota</taxon>
        <taxon>Alphaproteobacteria</taxon>
        <taxon>Acetobacterales</taxon>
        <taxon>Acetobacteraceae</taxon>
        <taxon>Gluconacetobacter</taxon>
    </lineage>
</organism>
<evidence type="ECO:0000256" key="4">
    <source>
        <dbReference type="SAM" id="SignalP"/>
    </source>
</evidence>
<dbReference type="PANTHER" id="PTHR46847">
    <property type="entry name" value="D-ALLOSE-BINDING PERIPLASMIC PROTEIN-RELATED"/>
    <property type="match status" value="1"/>
</dbReference>
<comment type="similarity">
    <text evidence="2">Belongs to the bacterial solute-binding protein 2 family.</text>
</comment>
<dbReference type="PANTHER" id="PTHR46847:SF2">
    <property type="entry name" value="ABC TRANSPORTER SUGAR-BINDING PROTEIN"/>
    <property type="match status" value="1"/>
</dbReference>
<protein>
    <submittedName>
        <fullName evidence="6">ABC transporter substrate-binding protein</fullName>
    </submittedName>
</protein>
<keyword evidence="3 4" id="KW-0732">Signal</keyword>
<gene>
    <name evidence="6" type="ORF">HLH34_10710</name>
</gene>
<dbReference type="Proteomes" id="UP000555756">
    <property type="component" value="Unassembled WGS sequence"/>
</dbReference>
<dbReference type="RefSeq" id="WP_183119552.1">
    <property type="nucleotide sequence ID" value="NZ_JABEQF010000006.1"/>
</dbReference>
<dbReference type="Gene3D" id="3.40.50.2300">
    <property type="match status" value="2"/>
</dbReference>
<reference evidence="6 7" key="1">
    <citation type="submission" date="2020-04" db="EMBL/GenBank/DDBJ databases">
        <title>Description of novel Gluconacetobacter.</title>
        <authorList>
            <person name="Sombolestani A."/>
        </authorList>
    </citation>
    <scope>NUCLEOTIDE SEQUENCE [LARGE SCALE GENOMIC DNA]</scope>
    <source>
        <strain evidence="6 7">LMG 21311</strain>
    </source>
</reference>
<dbReference type="GO" id="GO:0030246">
    <property type="term" value="F:carbohydrate binding"/>
    <property type="evidence" value="ECO:0007669"/>
    <property type="project" value="UniProtKB-ARBA"/>
</dbReference>
<accession>A0A7W4PGW1</accession>
<evidence type="ECO:0000259" key="5">
    <source>
        <dbReference type="Pfam" id="PF13407"/>
    </source>
</evidence>
<dbReference type="GO" id="GO:0030313">
    <property type="term" value="C:cell envelope"/>
    <property type="evidence" value="ECO:0007669"/>
    <property type="project" value="UniProtKB-SubCell"/>
</dbReference>
<dbReference type="CDD" id="cd06321">
    <property type="entry name" value="PBP1_ABC_sugar_binding-like"/>
    <property type="match status" value="1"/>
</dbReference>
<sequence length="319" mass="32680">MTFKSALFAGLAFFALGGALGGSLGAAPAQAKTITGIGISLGTLGNPYFVALVKGATAQAAKLAPGARITSVSADYDLNKQFSQIDNFIASGDNLILVNAVDPQAILPAIRRARNAGAVVVVVDVGAVGASATVQTDNVAAGRLSCTFLAQQLGGKGNVAIQNGPQVSSVIDRVNGCKEVLAKNPGIKIVSDDQNGQGSRDAGFAVMQGYLVRFPDLNGVFTINDPQAVGSDLAARQAHRSGLVITSVDGAPEIVVALKDKTSSILASSSQDPYQMGIDAVTAGQNLLDGKMKDGTVQLITPKLITRDNVASYQGWTSH</sequence>
<comment type="caution">
    <text evidence="6">The sequence shown here is derived from an EMBL/GenBank/DDBJ whole genome shotgun (WGS) entry which is preliminary data.</text>
</comment>
<dbReference type="InterPro" id="IPR025997">
    <property type="entry name" value="SBP_2_dom"/>
</dbReference>
<feature type="signal peptide" evidence="4">
    <location>
        <begin position="1"/>
        <end position="31"/>
    </location>
</feature>